<feature type="compositionally biased region" description="Basic and acidic residues" evidence="1">
    <location>
        <begin position="260"/>
        <end position="271"/>
    </location>
</feature>
<keyword evidence="4" id="KW-1185">Reference proteome</keyword>
<reference evidence="4" key="1">
    <citation type="submission" date="2017-04" db="EMBL/GenBank/DDBJ databases">
        <title>Plasmodium gonderi genome.</title>
        <authorList>
            <person name="Arisue N."/>
            <person name="Honma H."/>
            <person name="Kawai S."/>
            <person name="Tougan T."/>
            <person name="Tanabe K."/>
            <person name="Horii T."/>
        </authorList>
    </citation>
    <scope>NUCLEOTIDE SEQUENCE [LARGE SCALE GENOMIC DNA]</scope>
    <source>
        <strain evidence="4">ATCC 30045</strain>
    </source>
</reference>
<dbReference type="RefSeq" id="XP_028543039.1">
    <property type="nucleotide sequence ID" value="XM_028687238.1"/>
</dbReference>
<dbReference type="EMBL" id="BDQF01000009">
    <property type="protein sequence ID" value="GAW80450.1"/>
    <property type="molecule type" value="Genomic_DNA"/>
</dbReference>
<keyword evidence="2" id="KW-0472">Membrane</keyword>
<protein>
    <submittedName>
        <fullName evidence="3">Uncharacterized protein</fullName>
    </submittedName>
</protein>
<evidence type="ECO:0000256" key="2">
    <source>
        <dbReference type="SAM" id="Phobius"/>
    </source>
</evidence>
<feature type="region of interest" description="Disordered" evidence="1">
    <location>
        <begin position="246"/>
        <end position="271"/>
    </location>
</feature>
<dbReference type="GeneID" id="39747165"/>
<name>A0A1Y1JDW8_PLAGO</name>
<dbReference type="AlphaFoldDB" id="A0A1Y1JDW8"/>
<feature type="transmembrane region" description="Helical" evidence="2">
    <location>
        <begin position="12"/>
        <end position="30"/>
    </location>
</feature>
<evidence type="ECO:0000256" key="1">
    <source>
        <dbReference type="SAM" id="MobiDB-lite"/>
    </source>
</evidence>
<keyword evidence="2" id="KW-1133">Transmembrane helix</keyword>
<comment type="caution">
    <text evidence="3">The sequence shown here is derived from an EMBL/GenBank/DDBJ whole genome shotgun (WGS) entry which is preliminary data.</text>
</comment>
<dbReference type="Proteomes" id="UP000195521">
    <property type="component" value="Unassembled WGS sequence"/>
</dbReference>
<gene>
    <name evidence="3" type="ORF">PGO_080140</name>
</gene>
<dbReference type="OrthoDB" id="378163at2759"/>
<organism evidence="3 4">
    <name type="scientific">Plasmodium gonderi</name>
    <dbReference type="NCBI Taxonomy" id="77519"/>
    <lineage>
        <taxon>Eukaryota</taxon>
        <taxon>Sar</taxon>
        <taxon>Alveolata</taxon>
        <taxon>Apicomplexa</taxon>
        <taxon>Aconoidasida</taxon>
        <taxon>Haemosporida</taxon>
        <taxon>Plasmodiidae</taxon>
        <taxon>Plasmodium</taxon>
        <taxon>Plasmodium (Plasmodium)</taxon>
    </lineage>
</organism>
<sequence>MLLVNKSIRLDYAVNLILLFFFTKLVILTLCKHNYTLQKSNILHYKNSNTFQVELYLRERKHKKCPTFIHLHNPYKKIDVNERQYKLNDDLRNIILLFGRIAEPYYPKTAEQFNFFKEPYSKYIHTNENKNSTKWKYIFKDKNKINKNIFYEKICELKFKWPINEDENITEYNFYNLVIEKCLNNINIVKNNIHNLKVFLTKVIESKKEFAKKGATQINPIEEKKLHFIHNLYNDLKKEFLNENDKVEQQQEEDEEEKCSDDSSSTKDDKLETDGRKILEKLEKFHLNDIFKQHNRSYSRLLLNEVFNKEYPSKKTTDIFLHLVFQKNVEEFSYEYFLKYLDKLGKKIELFTCNYNCNIHFDQFFFLMKNEFKKNSILLKKKKTCPPKISKAKKDYNNDTNKNLAAHKTKMRIIENRHNNIAQNGKKKKKQNSLIIEDHDIMTEHINKIQSDIKNEDPMHHIENLDNRQSNFLIPSNLENEKNINQTKKIHIHIHTNSQTVVENLKGTVIKLFNYIVNTIKNAF</sequence>
<proteinExistence type="predicted"/>
<evidence type="ECO:0000313" key="4">
    <source>
        <dbReference type="Proteomes" id="UP000195521"/>
    </source>
</evidence>
<accession>A0A1Y1JDW8</accession>
<evidence type="ECO:0000313" key="3">
    <source>
        <dbReference type="EMBL" id="GAW80450.1"/>
    </source>
</evidence>
<dbReference type="OMA" id="FDHFFFL"/>
<feature type="compositionally biased region" description="Acidic residues" evidence="1">
    <location>
        <begin position="250"/>
        <end position="259"/>
    </location>
</feature>
<keyword evidence="2" id="KW-0812">Transmembrane</keyword>